<proteinExistence type="inferred from homology"/>
<gene>
    <name evidence="6" type="ORF">Egran_05535</name>
</gene>
<dbReference type="PROSITE" id="PS51683">
    <property type="entry name" value="SAM_OMT_II"/>
    <property type="match status" value="1"/>
</dbReference>
<evidence type="ECO:0000256" key="1">
    <source>
        <dbReference type="ARBA" id="ARBA00022603"/>
    </source>
</evidence>
<dbReference type="InterPro" id="IPR001077">
    <property type="entry name" value="COMT_C"/>
</dbReference>
<dbReference type="InterPro" id="IPR036388">
    <property type="entry name" value="WH-like_DNA-bd_sf"/>
</dbReference>
<dbReference type="PANTHER" id="PTHR43712">
    <property type="entry name" value="PUTATIVE (AFU_ORTHOLOGUE AFUA_4G14580)-RELATED"/>
    <property type="match status" value="1"/>
</dbReference>
<dbReference type="InterPro" id="IPR029063">
    <property type="entry name" value="SAM-dependent_MTases_sf"/>
</dbReference>
<protein>
    <recommendedName>
        <fullName evidence="5">O-methyltransferase C-terminal domain-containing protein</fullName>
    </recommendedName>
</protein>
<dbReference type="PANTHER" id="PTHR43712:SF5">
    <property type="entry name" value="O-METHYLTRANSFERASE ASQN-RELATED"/>
    <property type="match status" value="1"/>
</dbReference>
<dbReference type="OrthoDB" id="1606438at2759"/>
<dbReference type="GO" id="GO:0008171">
    <property type="term" value="F:O-methyltransferase activity"/>
    <property type="evidence" value="ECO:0007669"/>
    <property type="project" value="InterPro"/>
</dbReference>
<evidence type="ECO:0000313" key="7">
    <source>
        <dbReference type="Proteomes" id="UP000243515"/>
    </source>
</evidence>
<keyword evidence="1" id="KW-0489">Methyltransferase</keyword>
<dbReference type="Gene3D" id="3.40.50.150">
    <property type="entry name" value="Vaccinia Virus protein VP39"/>
    <property type="match status" value="1"/>
</dbReference>
<dbReference type="EMBL" id="NPHW01005501">
    <property type="protein sequence ID" value="OXV06700.1"/>
    <property type="molecule type" value="Genomic_DNA"/>
</dbReference>
<keyword evidence="2" id="KW-0808">Transferase</keyword>
<dbReference type="Gene3D" id="1.10.10.10">
    <property type="entry name" value="Winged helix-like DNA-binding domain superfamily/Winged helix DNA-binding domain"/>
    <property type="match status" value="1"/>
</dbReference>
<dbReference type="InterPro" id="IPR036390">
    <property type="entry name" value="WH_DNA-bd_sf"/>
</dbReference>
<name>A0A232LRB1_9EURO</name>
<organism evidence="6 7">
    <name type="scientific">Elaphomyces granulatus</name>
    <dbReference type="NCBI Taxonomy" id="519963"/>
    <lineage>
        <taxon>Eukaryota</taxon>
        <taxon>Fungi</taxon>
        <taxon>Dikarya</taxon>
        <taxon>Ascomycota</taxon>
        <taxon>Pezizomycotina</taxon>
        <taxon>Eurotiomycetes</taxon>
        <taxon>Eurotiomycetidae</taxon>
        <taxon>Eurotiales</taxon>
        <taxon>Elaphomycetaceae</taxon>
        <taxon>Elaphomyces</taxon>
    </lineage>
</organism>
<comment type="caution">
    <text evidence="6">The sequence shown here is derived from an EMBL/GenBank/DDBJ whole genome shotgun (WGS) entry which is preliminary data.</text>
</comment>
<accession>A0A232LRB1</accession>
<dbReference type="GO" id="GO:0032259">
    <property type="term" value="P:methylation"/>
    <property type="evidence" value="ECO:0007669"/>
    <property type="project" value="UniProtKB-KW"/>
</dbReference>
<evidence type="ECO:0000259" key="5">
    <source>
        <dbReference type="Pfam" id="PF00891"/>
    </source>
</evidence>
<keyword evidence="3" id="KW-0949">S-adenosyl-L-methionine</keyword>
<dbReference type="SUPFAM" id="SSF46785">
    <property type="entry name" value="Winged helix' DNA-binding domain"/>
    <property type="match status" value="1"/>
</dbReference>
<keyword evidence="7" id="KW-1185">Reference proteome</keyword>
<dbReference type="AlphaFoldDB" id="A0A232LRB1"/>
<evidence type="ECO:0000256" key="4">
    <source>
        <dbReference type="ARBA" id="ARBA00038277"/>
    </source>
</evidence>
<evidence type="ECO:0000313" key="6">
    <source>
        <dbReference type="EMBL" id="OXV06700.1"/>
    </source>
</evidence>
<evidence type="ECO:0000256" key="2">
    <source>
        <dbReference type="ARBA" id="ARBA00022679"/>
    </source>
</evidence>
<evidence type="ECO:0000256" key="3">
    <source>
        <dbReference type="ARBA" id="ARBA00022691"/>
    </source>
</evidence>
<sequence length="422" mass="46834">MAEKVPSLKDLAISISENATIIEDFLVANDRPHLSFAATGDQMLPMGPEFEHVQDARITLIGKAKLLLDLALGPIDGVKNLSFSNLHDLGALSVIYRYNIPSLVALEGETPIGEISKATGLSERRLLTVLRQLMLHHVFYEPRENCVAHTARSALLVRDPNAMDWLGHIAVECLPPTAKLSEALEVFGSTDKDNEAAFNLTFNTKENCIQYISSHPLSAKRFGGALAFLGDGDAVSYEGIVQIYPWGQLGVSKIVDVGGGRGRLSFALAEKYSDLTFVVQDQPEMGKHIEYPPHLMDRVSFEVHDFFTPQPIVAEVYLLGAVLHDWPDNKAIEIIQNLVAAMKDGARIILAENVKMQSGSQPYFFEAIIRAMDMQMLTMFNSQERTLADWKALMQKADHRLEFCRVVSPPGHFSALEFVFHT</sequence>
<dbReference type="Pfam" id="PF00891">
    <property type="entry name" value="Methyltransf_2"/>
    <property type="match status" value="1"/>
</dbReference>
<reference evidence="6 7" key="1">
    <citation type="journal article" date="2015" name="Environ. Microbiol.">
        <title>Metagenome sequence of Elaphomyces granulatus from sporocarp tissue reveals Ascomycota ectomycorrhizal fingerprints of genome expansion and a Proteobacteria-rich microbiome.</title>
        <authorList>
            <person name="Quandt C.A."/>
            <person name="Kohler A."/>
            <person name="Hesse C.N."/>
            <person name="Sharpton T.J."/>
            <person name="Martin F."/>
            <person name="Spatafora J.W."/>
        </authorList>
    </citation>
    <scope>NUCLEOTIDE SEQUENCE [LARGE SCALE GENOMIC DNA]</scope>
    <source>
        <strain evidence="6 7">OSC145934</strain>
    </source>
</reference>
<dbReference type="SUPFAM" id="SSF53335">
    <property type="entry name" value="S-adenosyl-L-methionine-dependent methyltransferases"/>
    <property type="match status" value="1"/>
</dbReference>
<dbReference type="InterPro" id="IPR016461">
    <property type="entry name" value="COMT-like"/>
</dbReference>
<feature type="domain" description="O-methyltransferase C-terminal" evidence="5">
    <location>
        <begin position="250"/>
        <end position="397"/>
    </location>
</feature>
<dbReference type="Proteomes" id="UP000243515">
    <property type="component" value="Unassembled WGS sequence"/>
</dbReference>
<comment type="similarity">
    <text evidence="4">Belongs to the class I-like SAM-binding methyltransferase superfamily. Cation-independent O-methyltransferase family.</text>
</comment>